<evidence type="ECO:0000313" key="2">
    <source>
        <dbReference type="Proteomes" id="UP000773462"/>
    </source>
</evidence>
<organism evidence="1 2">
    <name type="scientific">Paenibacillus silagei</name>
    <dbReference type="NCBI Taxonomy" id="1670801"/>
    <lineage>
        <taxon>Bacteria</taxon>
        <taxon>Bacillati</taxon>
        <taxon>Bacillota</taxon>
        <taxon>Bacilli</taxon>
        <taxon>Bacillales</taxon>
        <taxon>Paenibacillaceae</taxon>
        <taxon>Paenibacillus</taxon>
    </lineage>
</organism>
<gene>
    <name evidence="1" type="ORF">J2Z70_000891</name>
</gene>
<accession>A0ABS4NMQ1</accession>
<evidence type="ECO:0000313" key="1">
    <source>
        <dbReference type="EMBL" id="MBP2110751.1"/>
    </source>
</evidence>
<sequence length="221" mass="23402">MNEAVERHDLKILGTSSSVGGVFKDVKVTGECTFSGDVDCHKLAQTGEVAVEGNLRVQDIKITGECKVKGRVDAASLRGQGELTAGGGLRIEDIKLTGGIIVTGDCEAEQVQITGVLEVSGLLNAERLDLTLFGPCRADTVGGGSISIKRSRSGALLRPGKKMSFAARLIEGDRIELQHTQAQTVRGGSVVIGPGCEIETVEYRELLEVHKSSTVRNAVKM</sequence>
<keyword evidence="2" id="KW-1185">Reference proteome</keyword>
<comment type="caution">
    <text evidence="1">The sequence shown here is derived from an EMBL/GenBank/DDBJ whole genome shotgun (WGS) entry which is preliminary data.</text>
</comment>
<reference evidence="1 2" key="1">
    <citation type="submission" date="2021-03" db="EMBL/GenBank/DDBJ databases">
        <title>Genomic Encyclopedia of Type Strains, Phase IV (KMG-IV): sequencing the most valuable type-strain genomes for metagenomic binning, comparative biology and taxonomic classification.</title>
        <authorList>
            <person name="Goeker M."/>
        </authorList>
    </citation>
    <scope>NUCLEOTIDE SEQUENCE [LARGE SCALE GENOMIC DNA]</scope>
    <source>
        <strain evidence="1 2">DSM 101953</strain>
    </source>
</reference>
<dbReference type="RefSeq" id="WP_036732991.1">
    <property type="nucleotide sequence ID" value="NZ_JAGGLV010000002.1"/>
</dbReference>
<proteinExistence type="predicted"/>
<name>A0ABS4NMQ1_9BACL</name>
<dbReference type="Proteomes" id="UP000773462">
    <property type="component" value="Unassembled WGS sequence"/>
</dbReference>
<protein>
    <submittedName>
        <fullName evidence="1">Cytoskeletal protein CcmA (Bactofilin family)</fullName>
    </submittedName>
</protein>
<dbReference type="EMBL" id="JAGGLV010000002">
    <property type="protein sequence ID" value="MBP2110751.1"/>
    <property type="molecule type" value="Genomic_DNA"/>
</dbReference>